<dbReference type="STRING" id="135208.A0A4Y9ZFI0"/>
<feature type="transmembrane region" description="Helical" evidence="1">
    <location>
        <begin position="47"/>
        <end position="65"/>
    </location>
</feature>
<sequence length="197" mass="22088">MGIPLDKAEFLALFLETFIYGVFFTLCTITLIVLVRFRQSDNRRDGYLRLIAGIMLVLATSHLILDFVRAVHAFVIDRDELAPIGPAAYYESLNAPLFLAKTVLYWTQTMVGDGVIVWRCYVVYGRRILFVAFPIILMLGVFVSGVQVVNSLAHATLGSDIFTTAENWITVYFVLTMTINLYCSGASHGARLQPMAY</sequence>
<keyword evidence="1" id="KW-0472">Membrane</keyword>
<keyword evidence="3" id="KW-1185">Reference proteome</keyword>
<evidence type="ECO:0000313" key="3">
    <source>
        <dbReference type="Proteomes" id="UP000298061"/>
    </source>
</evidence>
<reference evidence="2 3" key="1">
    <citation type="submission" date="2019-02" db="EMBL/GenBank/DDBJ databases">
        <title>Genome sequencing of the rare red list fungi Hericium alpestre (H. flagellum).</title>
        <authorList>
            <person name="Buettner E."/>
            <person name="Kellner H."/>
        </authorList>
    </citation>
    <scope>NUCLEOTIDE SEQUENCE [LARGE SCALE GENOMIC DNA]</scope>
    <source>
        <strain evidence="2 3">DSM 108284</strain>
    </source>
</reference>
<proteinExistence type="predicted"/>
<evidence type="ECO:0000256" key="1">
    <source>
        <dbReference type="SAM" id="Phobius"/>
    </source>
</evidence>
<name>A0A4Y9ZFI0_9AGAM</name>
<keyword evidence="1" id="KW-0812">Transmembrane</keyword>
<evidence type="ECO:0000313" key="2">
    <source>
        <dbReference type="EMBL" id="TFY73526.1"/>
    </source>
</evidence>
<dbReference type="AlphaFoldDB" id="A0A4Y9ZFI0"/>
<dbReference type="Proteomes" id="UP000298061">
    <property type="component" value="Unassembled WGS sequence"/>
</dbReference>
<keyword evidence="1" id="KW-1133">Transmembrane helix</keyword>
<gene>
    <name evidence="2" type="ORF">EWM64_g10486</name>
</gene>
<comment type="caution">
    <text evidence="2">The sequence shown here is derived from an EMBL/GenBank/DDBJ whole genome shotgun (WGS) entry which is preliminary data.</text>
</comment>
<feature type="transmembrane region" description="Helical" evidence="1">
    <location>
        <begin position="128"/>
        <end position="149"/>
    </location>
</feature>
<dbReference type="OrthoDB" id="3250682at2759"/>
<feature type="transmembrane region" description="Helical" evidence="1">
    <location>
        <begin position="169"/>
        <end position="190"/>
    </location>
</feature>
<protein>
    <submittedName>
        <fullName evidence="2">Uncharacterized protein</fullName>
    </submittedName>
</protein>
<accession>A0A4Y9ZFI0</accession>
<organism evidence="2 3">
    <name type="scientific">Hericium alpestre</name>
    <dbReference type="NCBI Taxonomy" id="135208"/>
    <lineage>
        <taxon>Eukaryota</taxon>
        <taxon>Fungi</taxon>
        <taxon>Dikarya</taxon>
        <taxon>Basidiomycota</taxon>
        <taxon>Agaricomycotina</taxon>
        <taxon>Agaricomycetes</taxon>
        <taxon>Russulales</taxon>
        <taxon>Hericiaceae</taxon>
        <taxon>Hericium</taxon>
    </lineage>
</organism>
<dbReference type="EMBL" id="SFCI01002772">
    <property type="protein sequence ID" value="TFY73526.1"/>
    <property type="molecule type" value="Genomic_DNA"/>
</dbReference>
<feature type="transmembrane region" description="Helical" evidence="1">
    <location>
        <begin position="12"/>
        <end position="35"/>
    </location>
</feature>